<dbReference type="OrthoDB" id="2668416at2759"/>
<reference evidence="4 5" key="1">
    <citation type="journal article" date="2020" name="Cell">
        <title>Large-Scale Comparative Analyses of Tick Genomes Elucidate Their Genetic Diversity and Vector Capacities.</title>
        <authorList>
            <consortium name="Tick Genome and Microbiome Consortium (TIGMIC)"/>
            <person name="Jia N."/>
            <person name="Wang J."/>
            <person name="Shi W."/>
            <person name="Du L."/>
            <person name="Sun Y."/>
            <person name="Zhan W."/>
            <person name="Jiang J.F."/>
            <person name="Wang Q."/>
            <person name="Zhang B."/>
            <person name="Ji P."/>
            <person name="Bell-Sakyi L."/>
            <person name="Cui X.M."/>
            <person name="Yuan T.T."/>
            <person name="Jiang B.G."/>
            <person name="Yang W.F."/>
            <person name="Lam T.T."/>
            <person name="Chang Q.C."/>
            <person name="Ding S.J."/>
            <person name="Wang X.J."/>
            <person name="Zhu J.G."/>
            <person name="Ruan X.D."/>
            <person name="Zhao L."/>
            <person name="Wei J.T."/>
            <person name="Ye R.Z."/>
            <person name="Que T.C."/>
            <person name="Du C.H."/>
            <person name="Zhou Y.H."/>
            <person name="Cheng J.X."/>
            <person name="Dai P.F."/>
            <person name="Guo W.B."/>
            <person name="Han X.H."/>
            <person name="Huang E.J."/>
            <person name="Li L.F."/>
            <person name="Wei W."/>
            <person name="Gao Y.C."/>
            <person name="Liu J.Z."/>
            <person name="Shao H.Z."/>
            <person name="Wang X."/>
            <person name="Wang C.C."/>
            <person name="Yang T.C."/>
            <person name="Huo Q.B."/>
            <person name="Li W."/>
            <person name="Chen H.Y."/>
            <person name="Chen S.E."/>
            <person name="Zhou L.G."/>
            <person name="Ni X.B."/>
            <person name="Tian J.H."/>
            <person name="Sheng Y."/>
            <person name="Liu T."/>
            <person name="Pan Y.S."/>
            <person name="Xia L.Y."/>
            <person name="Li J."/>
            <person name="Zhao F."/>
            <person name="Cao W.C."/>
        </authorList>
    </citation>
    <scope>NUCLEOTIDE SEQUENCE [LARGE SCALE GENOMIC DNA]</scope>
    <source>
        <strain evidence="4">HaeL-2018</strain>
    </source>
</reference>
<dbReference type="GO" id="GO:0046872">
    <property type="term" value="F:metal ion binding"/>
    <property type="evidence" value="ECO:0007669"/>
    <property type="project" value="UniProtKB-KW"/>
</dbReference>
<gene>
    <name evidence="4" type="ORF">HPB48_017583</name>
</gene>
<proteinExistence type="predicted"/>
<evidence type="ECO:0000313" key="4">
    <source>
        <dbReference type="EMBL" id="KAH9378771.1"/>
    </source>
</evidence>
<evidence type="ECO:0000259" key="3">
    <source>
        <dbReference type="Pfam" id="PF13359"/>
    </source>
</evidence>
<dbReference type="AlphaFoldDB" id="A0A9J6GUC3"/>
<dbReference type="VEuPathDB" id="VectorBase:HLOH_043513"/>
<sequence>MWVLFSLAQLEDGRLVVNGYQKDGDDATVILPEKVNTPDFRWLGDSGGLVYPRLPWLLPQYKSTTEGFAQKEEDFNRLHSQQRVTIEGAFGLLKNRFLKLFYGNALSTKQAILVIIGSCVLHNLCIRTSDDANSELS</sequence>
<comment type="caution">
    <text evidence="4">The sequence shown here is derived from an EMBL/GenBank/DDBJ whole genome shotgun (WGS) entry which is preliminary data.</text>
</comment>
<evidence type="ECO:0000313" key="5">
    <source>
        <dbReference type="Proteomes" id="UP000821853"/>
    </source>
</evidence>
<dbReference type="InterPro" id="IPR027806">
    <property type="entry name" value="HARBI1_dom"/>
</dbReference>
<accession>A0A9J6GUC3</accession>
<evidence type="ECO:0000256" key="2">
    <source>
        <dbReference type="ARBA" id="ARBA00022723"/>
    </source>
</evidence>
<comment type="cofactor">
    <cofactor evidence="1">
        <name>a divalent metal cation</name>
        <dbReference type="ChEBI" id="CHEBI:60240"/>
    </cofactor>
</comment>
<dbReference type="Pfam" id="PF13359">
    <property type="entry name" value="DDE_Tnp_4"/>
    <property type="match status" value="1"/>
</dbReference>
<keyword evidence="2" id="KW-0479">Metal-binding</keyword>
<protein>
    <recommendedName>
        <fullName evidence="3">DDE Tnp4 domain-containing protein</fullName>
    </recommendedName>
</protein>
<dbReference type="Proteomes" id="UP000821853">
    <property type="component" value="Unassembled WGS sequence"/>
</dbReference>
<dbReference type="EMBL" id="JABSTR010000009">
    <property type="protein sequence ID" value="KAH9378771.1"/>
    <property type="molecule type" value="Genomic_DNA"/>
</dbReference>
<evidence type="ECO:0000256" key="1">
    <source>
        <dbReference type="ARBA" id="ARBA00001968"/>
    </source>
</evidence>
<name>A0A9J6GUC3_HAELO</name>
<feature type="domain" description="DDE Tnp4" evidence="3">
    <location>
        <begin position="41"/>
        <end position="123"/>
    </location>
</feature>
<organism evidence="4 5">
    <name type="scientific">Haemaphysalis longicornis</name>
    <name type="common">Bush tick</name>
    <dbReference type="NCBI Taxonomy" id="44386"/>
    <lineage>
        <taxon>Eukaryota</taxon>
        <taxon>Metazoa</taxon>
        <taxon>Ecdysozoa</taxon>
        <taxon>Arthropoda</taxon>
        <taxon>Chelicerata</taxon>
        <taxon>Arachnida</taxon>
        <taxon>Acari</taxon>
        <taxon>Parasitiformes</taxon>
        <taxon>Ixodida</taxon>
        <taxon>Ixodoidea</taxon>
        <taxon>Ixodidae</taxon>
        <taxon>Haemaphysalinae</taxon>
        <taxon>Haemaphysalis</taxon>
    </lineage>
</organism>
<keyword evidence="5" id="KW-1185">Reference proteome</keyword>